<feature type="transmembrane region" description="Helical" evidence="1">
    <location>
        <begin position="117"/>
        <end position="139"/>
    </location>
</feature>
<evidence type="ECO:0000313" key="3">
    <source>
        <dbReference type="Proteomes" id="UP001233999"/>
    </source>
</evidence>
<keyword evidence="1" id="KW-0472">Membrane</keyword>
<evidence type="ECO:0000313" key="2">
    <source>
        <dbReference type="EMBL" id="KAJ9574694.1"/>
    </source>
</evidence>
<feature type="non-terminal residue" evidence="2">
    <location>
        <position position="148"/>
    </location>
</feature>
<dbReference type="EMBL" id="JASPKZ010010268">
    <property type="protein sequence ID" value="KAJ9574694.1"/>
    <property type="molecule type" value="Genomic_DNA"/>
</dbReference>
<reference evidence="2" key="2">
    <citation type="submission" date="2023-05" db="EMBL/GenBank/DDBJ databases">
        <authorList>
            <person name="Fouks B."/>
        </authorList>
    </citation>
    <scope>NUCLEOTIDE SEQUENCE</scope>
    <source>
        <strain evidence="2">Stay&amp;Tobe</strain>
        <tissue evidence="2">Testes</tissue>
    </source>
</reference>
<evidence type="ECO:0000256" key="1">
    <source>
        <dbReference type="SAM" id="Phobius"/>
    </source>
</evidence>
<protein>
    <submittedName>
        <fullName evidence="2">Uncharacterized protein</fullName>
    </submittedName>
</protein>
<gene>
    <name evidence="2" type="ORF">L9F63_008129</name>
</gene>
<sequence length="148" mass="17277">ETKHNIVYSRAYRFNTENLEQHNTPHNKHKILIYIYVHYWIQRITMQVRRQGRRPMNPAEGREIVMDAVAPRRPLTKHTALTLSTRSANSANKTSTHNQGGGDDKIFIHCERFPSTLLISTVSLLLLFLFFSLSLNIFFTNLYLDFSI</sequence>
<name>A0AAD8E2V4_DIPPU</name>
<feature type="non-terminal residue" evidence="2">
    <location>
        <position position="1"/>
    </location>
</feature>
<dbReference type="AlphaFoldDB" id="A0AAD8E2V4"/>
<keyword evidence="1" id="KW-0812">Transmembrane</keyword>
<reference evidence="2" key="1">
    <citation type="journal article" date="2023" name="IScience">
        <title>Live-bearing cockroach genome reveals convergent evolutionary mechanisms linked to viviparity in insects and beyond.</title>
        <authorList>
            <person name="Fouks B."/>
            <person name="Harrison M.C."/>
            <person name="Mikhailova A.A."/>
            <person name="Marchal E."/>
            <person name="English S."/>
            <person name="Carruthers M."/>
            <person name="Jennings E.C."/>
            <person name="Chiamaka E.L."/>
            <person name="Frigard R.A."/>
            <person name="Pippel M."/>
            <person name="Attardo G.M."/>
            <person name="Benoit J.B."/>
            <person name="Bornberg-Bauer E."/>
            <person name="Tobe S.S."/>
        </authorList>
    </citation>
    <scope>NUCLEOTIDE SEQUENCE</scope>
    <source>
        <strain evidence="2">Stay&amp;Tobe</strain>
    </source>
</reference>
<dbReference type="Proteomes" id="UP001233999">
    <property type="component" value="Unassembled WGS sequence"/>
</dbReference>
<comment type="caution">
    <text evidence="2">The sequence shown here is derived from an EMBL/GenBank/DDBJ whole genome shotgun (WGS) entry which is preliminary data.</text>
</comment>
<keyword evidence="1" id="KW-1133">Transmembrane helix</keyword>
<keyword evidence="3" id="KW-1185">Reference proteome</keyword>
<proteinExistence type="predicted"/>
<accession>A0AAD8E2V4</accession>
<organism evidence="2 3">
    <name type="scientific">Diploptera punctata</name>
    <name type="common">Pacific beetle cockroach</name>
    <dbReference type="NCBI Taxonomy" id="6984"/>
    <lineage>
        <taxon>Eukaryota</taxon>
        <taxon>Metazoa</taxon>
        <taxon>Ecdysozoa</taxon>
        <taxon>Arthropoda</taxon>
        <taxon>Hexapoda</taxon>
        <taxon>Insecta</taxon>
        <taxon>Pterygota</taxon>
        <taxon>Neoptera</taxon>
        <taxon>Polyneoptera</taxon>
        <taxon>Dictyoptera</taxon>
        <taxon>Blattodea</taxon>
        <taxon>Blaberoidea</taxon>
        <taxon>Blaberidae</taxon>
        <taxon>Diplopterinae</taxon>
        <taxon>Diploptera</taxon>
    </lineage>
</organism>